<keyword evidence="12" id="KW-1185">Reference proteome</keyword>
<dbReference type="FunFam" id="4.10.240.10:FF:000009">
    <property type="entry name" value="C6 transcription factor (Gal4)"/>
    <property type="match status" value="1"/>
</dbReference>
<dbReference type="GO" id="GO:0000978">
    <property type="term" value="F:RNA polymerase II cis-regulatory region sequence-specific DNA binding"/>
    <property type="evidence" value="ECO:0007669"/>
    <property type="project" value="TreeGrafter"/>
</dbReference>
<keyword evidence="3" id="KW-0862">Zinc</keyword>
<evidence type="ECO:0000259" key="10">
    <source>
        <dbReference type="PROSITE" id="PS50048"/>
    </source>
</evidence>
<evidence type="ECO:0000313" key="12">
    <source>
        <dbReference type="Proteomes" id="UP000326198"/>
    </source>
</evidence>
<dbReference type="AlphaFoldDB" id="A0A5N7BIP2"/>
<accession>A0A5N7BIP2</accession>
<dbReference type="Pfam" id="PF04082">
    <property type="entry name" value="Fungal_trans"/>
    <property type="match status" value="1"/>
</dbReference>
<dbReference type="Proteomes" id="UP000326198">
    <property type="component" value="Unassembled WGS sequence"/>
</dbReference>
<dbReference type="SMART" id="SM00906">
    <property type="entry name" value="Fungal_trans"/>
    <property type="match status" value="1"/>
</dbReference>
<dbReference type="GO" id="GO:0008270">
    <property type="term" value="F:zinc ion binding"/>
    <property type="evidence" value="ECO:0007669"/>
    <property type="project" value="InterPro"/>
</dbReference>
<dbReference type="EMBL" id="ML736169">
    <property type="protein sequence ID" value="KAE8381615.1"/>
    <property type="molecule type" value="Genomic_DNA"/>
</dbReference>
<dbReference type="GO" id="GO:0006351">
    <property type="term" value="P:DNA-templated transcription"/>
    <property type="evidence" value="ECO:0007669"/>
    <property type="project" value="InterPro"/>
</dbReference>
<dbReference type="InterPro" id="IPR005600">
    <property type="entry name" value="Gal4_dimer_dom"/>
</dbReference>
<protein>
    <submittedName>
        <fullName evidence="11">Fungal-specific transcription factor domain-containing protein</fullName>
    </submittedName>
</protein>
<comment type="subcellular location">
    <subcellularLocation>
        <location evidence="1">Nucleus</location>
    </subcellularLocation>
</comment>
<name>A0A5N7BIP2_9EURO</name>
<evidence type="ECO:0000313" key="11">
    <source>
        <dbReference type="EMBL" id="KAE8381615.1"/>
    </source>
</evidence>
<dbReference type="PROSITE" id="PS00463">
    <property type="entry name" value="ZN2_CY6_FUNGAL_1"/>
    <property type="match status" value="1"/>
</dbReference>
<dbReference type="GO" id="GO:0000981">
    <property type="term" value="F:DNA-binding transcription factor activity, RNA polymerase II-specific"/>
    <property type="evidence" value="ECO:0007669"/>
    <property type="project" value="InterPro"/>
</dbReference>
<dbReference type="InterPro" id="IPR007219">
    <property type="entry name" value="XnlR_reg_dom"/>
</dbReference>
<keyword evidence="8" id="KW-0539">Nucleus</keyword>
<keyword evidence="9" id="KW-0119">Carbohydrate metabolism</keyword>
<evidence type="ECO:0000256" key="6">
    <source>
        <dbReference type="ARBA" id="ARBA00023159"/>
    </source>
</evidence>
<evidence type="ECO:0000256" key="1">
    <source>
        <dbReference type="ARBA" id="ARBA00004123"/>
    </source>
</evidence>
<evidence type="ECO:0000256" key="9">
    <source>
        <dbReference type="ARBA" id="ARBA00023277"/>
    </source>
</evidence>
<feature type="domain" description="Zn(2)-C6 fungal-type" evidence="10">
    <location>
        <begin position="10"/>
        <end position="40"/>
    </location>
</feature>
<keyword evidence="5" id="KW-0238">DNA-binding</keyword>
<dbReference type="Pfam" id="PF03902">
    <property type="entry name" value="Gal4_dimer"/>
    <property type="match status" value="1"/>
</dbReference>
<gene>
    <name evidence="11" type="ORF">BDV26DRAFT_301226</name>
</gene>
<dbReference type="PANTHER" id="PTHR47424:SF3">
    <property type="entry name" value="REGULATORY PROTEIN GAL4"/>
    <property type="match status" value="1"/>
</dbReference>
<evidence type="ECO:0000256" key="5">
    <source>
        <dbReference type="ARBA" id="ARBA00023125"/>
    </source>
</evidence>
<keyword evidence="6" id="KW-0010">Activator</keyword>
<dbReference type="GO" id="GO:0000435">
    <property type="term" value="P:positive regulation of transcription from RNA polymerase II promoter by galactose"/>
    <property type="evidence" value="ECO:0007669"/>
    <property type="project" value="TreeGrafter"/>
</dbReference>
<evidence type="ECO:0000256" key="8">
    <source>
        <dbReference type="ARBA" id="ARBA00023242"/>
    </source>
</evidence>
<dbReference type="SMART" id="SM00066">
    <property type="entry name" value="GAL4"/>
    <property type="match status" value="1"/>
</dbReference>
<keyword evidence="7" id="KW-0804">Transcription</keyword>
<dbReference type="InterPro" id="IPR036864">
    <property type="entry name" value="Zn2-C6_fun-type_DNA-bd_sf"/>
</dbReference>
<dbReference type="CDD" id="cd14654">
    <property type="entry name" value="ZIP_Gal4"/>
    <property type="match status" value="1"/>
</dbReference>
<evidence type="ECO:0000256" key="3">
    <source>
        <dbReference type="ARBA" id="ARBA00022833"/>
    </source>
</evidence>
<keyword evidence="4" id="KW-0805">Transcription regulation</keyword>
<dbReference type="Gene3D" id="4.10.240.10">
    <property type="entry name" value="Zn(2)-C6 fungal-type DNA-binding domain"/>
    <property type="match status" value="1"/>
</dbReference>
<dbReference type="CDD" id="cd12148">
    <property type="entry name" value="fungal_TF_MHR"/>
    <property type="match status" value="1"/>
</dbReference>
<proteinExistence type="predicted"/>
<organism evidence="11 12">
    <name type="scientific">Aspergillus bertholletiae</name>
    <dbReference type="NCBI Taxonomy" id="1226010"/>
    <lineage>
        <taxon>Eukaryota</taxon>
        <taxon>Fungi</taxon>
        <taxon>Dikarya</taxon>
        <taxon>Ascomycota</taxon>
        <taxon>Pezizomycotina</taxon>
        <taxon>Eurotiomycetes</taxon>
        <taxon>Eurotiomycetidae</taxon>
        <taxon>Eurotiales</taxon>
        <taxon>Aspergillaceae</taxon>
        <taxon>Aspergillus</taxon>
        <taxon>Aspergillus subgen. Circumdati</taxon>
    </lineage>
</organism>
<dbReference type="OrthoDB" id="3364175at2759"/>
<evidence type="ECO:0000256" key="2">
    <source>
        <dbReference type="ARBA" id="ARBA00022723"/>
    </source>
</evidence>
<evidence type="ECO:0000256" key="4">
    <source>
        <dbReference type="ARBA" id="ARBA00023015"/>
    </source>
</evidence>
<keyword evidence="2" id="KW-0479">Metal-binding</keyword>
<evidence type="ECO:0000256" key="7">
    <source>
        <dbReference type="ARBA" id="ARBA00023163"/>
    </source>
</evidence>
<dbReference type="GO" id="GO:0005634">
    <property type="term" value="C:nucleus"/>
    <property type="evidence" value="ECO:0007669"/>
    <property type="project" value="UniProtKB-SubCell"/>
</dbReference>
<dbReference type="Pfam" id="PF00172">
    <property type="entry name" value="Zn_clus"/>
    <property type="match status" value="1"/>
</dbReference>
<dbReference type="Gene3D" id="1.20.5.170">
    <property type="match status" value="1"/>
</dbReference>
<dbReference type="SUPFAM" id="SSF57701">
    <property type="entry name" value="Zn2/Cys6 DNA-binding domain"/>
    <property type="match status" value="1"/>
</dbReference>
<reference evidence="11 12" key="1">
    <citation type="submission" date="2019-04" db="EMBL/GenBank/DDBJ databases">
        <title>Friends and foes A comparative genomics studyof 23 Aspergillus species from section Flavi.</title>
        <authorList>
            <consortium name="DOE Joint Genome Institute"/>
            <person name="Kjaerbolling I."/>
            <person name="Vesth T."/>
            <person name="Frisvad J.C."/>
            <person name="Nybo J.L."/>
            <person name="Theobald S."/>
            <person name="Kildgaard S."/>
            <person name="Isbrandt T."/>
            <person name="Kuo A."/>
            <person name="Sato A."/>
            <person name="Lyhne E.K."/>
            <person name="Kogle M.E."/>
            <person name="Wiebenga A."/>
            <person name="Kun R.S."/>
            <person name="Lubbers R.J."/>
            <person name="Makela M.R."/>
            <person name="Barry K."/>
            <person name="Chovatia M."/>
            <person name="Clum A."/>
            <person name="Daum C."/>
            <person name="Haridas S."/>
            <person name="He G."/>
            <person name="LaButti K."/>
            <person name="Lipzen A."/>
            <person name="Mondo S."/>
            <person name="Riley R."/>
            <person name="Salamov A."/>
            <person name="Simmons B.A."/>
            <person name="Magnuson J.K."/>
            <person name="Henrissat B."/>
            <person name="Mortensen U.H."/>
            <person name="Larsen T.O."/>
            <person name="Devries R.P."/>
            <person name="Grigoriev I.V."/>
            <person name="Machida M."/>
            <person name="Baker S.E."/>
            <person name="Andersen M.R."/>
        </authorList>
    </citation>
    <scope>NUCLEOTIDE SEQUENCE [LARGE SCALE GENOMIC DNA]</scope>
    <source>
        <strain evidence="11 12">IBT 29228</strain>
    </source>
</reference>
<dbReference type="PANTHER" id="PTHR47424">
    <property type="entry name" value="REGULATORY PROTEIN GAL4"/>
    <property type="match status" value="1"/>
</dbReference>
<dbReference type="InterPro" id="IPR001138">
    <property type="entry name" value="Zn2Cys6_DnaBD"/>
</dbReference>
<dbReference type="PROSITE" id="PS50048">
    <property type="entry name" value="ZN2_CY6_FUNGAL_2"/>
    <property type="match status" value="1"/>
</dbReference>
<dbReference type="CDD" id="cd00067">
    <property type="entry name" value="GAL4"/>
    <property type="match status" value="1"/>
</dbReference>
<dbReference type="InterPro" id="IPR051127">
    <property type="entry name" value="Fungal_SecMet_Regulators"/>
</dbReference>
<sequence>MSPRNPHEPSCTECRTRKAKCSKERPSCKNCVATGRECVYLPKTTRTPLTRAHLASVEKRLGRFESAFKALFPSGDVDQVVNALIQAQPHRSSESTSSENGLGLISELTDHSGQRLTYDAGPENAGVISSNITYGGFDTTFISLEGEEAATLSTSTPADDEAYLVNSYFANYHPNHPFVDEDAFRKVYQSSALNTQSIAWQALCKAVMAMGAWCQCDPTCDVDVSLYMQAQTMLSQISLIEPGDLILIQALLLLSDFAQKRGMPEEGMQYLGIAVQKAVALGLHREQSQPALGLLEQEMKRRVWWSLYVFDSCAAKSFGRPLMLPDDSFMNVKPLLNITPGDLRPMDTCVPAEADGPTIYSGLIAQTDFHRMANRIYRHLVANSPVSVEQVARLEGQVDDWRNRCPIYLRDPAPAQAPDWLKLVIDRLKICDKNLRLLILRPFLMRWATLKTNGSSYASAELDINVQCALRCVKLASEIMALVLERIEQPGYSRLGVSFLLYCLFHGILIHVTFLKSGTALPNEIQFVKDIRTTKRLLSCSWLRADSQSAHWLEVIRTLCLSFET</sequence>